<evidence type="ECO:0000259" key="23">
    <source>
        <dbReference type="PROSITE" id="PS50862"/>
    </source>
</evidence>
<keyword evidence="9 21" id="KW-0547">Nucleotide-binding</keyword>
<evidence type="ECO:0000256" key="12">
    <source>
        <dbReference type="ARBA" id="ARBA00022989"/>
    </source>
</evidence>
<comment type="similarity">
    <text evidence="2">In the N-terminal section; belongs to the LPG synthetase family.</text>
</comment>
<comment type="subcellular location">
    <subcellularLocation>
        <location evidence="1">Cell membrane</location>
        <topology evidence="1">Multi-pass membrane protein</topology>
    </subcellularLocation>
    <subcellularLocation>
        <location evidence="21">Cytoplasm</location>
    </subcellularLocation>
</comment>
<dbReference type="PANTHER" id="PTHR42918">
    <property type="entry name" value="LYSYL-TRNA SYNTHETASE"/>
    <property type="match status" value="1"/>
</dbReference>
<protein>
    <recommendedName>
        <fullName evidence="21">Lysine--tRNA ligase</fullName>
        <ecNumber evidence="21">6.1.1.6</ecNumber>
    </recommendedName>
    <alternativeName>
        <fullName evidence="21">Lysyl-tRNA synthetase</fullName>
        <shortName evidence="21">LysRS</shortName>
    </alternativeName>
</protein>
<name>A0ABV7ZMP8_9CORY</name>
<dbReference type="PRINTS" id="PR00982">
    <property type="entry name" value="TRNASYNTHLYS"/>
</dbReference>
<keyword evidence="15 21" id="KW-0030">Aminoacyl-tRNA synthetase</keyword>
<evidence type="ECO:0000256" key="1">
    <source>
        <dbReference type="ARBA" id="ARBA00004651"/>
    </source>
</evidence>
<keyword evidence="8 21" id="KW-0479">Metal-binding</keyword>
<dbReference type="InterPro" id="IPR045864">
    <property type="entry name" value="aa-tRNA-synth_II/BPL/LPL"/>
</dbReference>
<comment type="caution">
    <text evidence="24">The sequence shown here is derived from an EMBL/GenBank/DDBJ whole genome shotgun (WGS) entry which is preliminary data.</text>
</comment>
<proteinExistence type="inferred from homology"/>
<evidence type="ECO:0000256" key="3">
    <source>
        <dbReference type="ARBA" id="ARBA00009968"/>
    </source>
</evidence>
<dbReference type="RefSeq" id="WP_290290747.1">
    <property type="nucleotide sequence ID" value="NZ_CP047211.1"/>
</dbReference>
<dbReference type="InterPro" id="IPR006195">
    <property type="entry name" value="aa-tRNA-synth_II"/>
</dbReference>
<dbReference type="Pfam" id="PF00152">
    <property type="entry name" value="tRNA-synt_2"/>
    <property type="match status" value="1"/>
</dbReference>
<keyword evidence="12 22" id="KW-1133">Transmembrane helix</keyword>
<sequence>MKTSVLRRIIDATPTWYGWLLTIHALIALAFSLVPAWRGPLLSLRILLDTVLLPVPETSLAWSVSLLLLAGGIFSRKRIAWWIAVAMTVLVIGMTVSMMGEWWVMSPVDEEIEIIGLFAVGTLLQALILTFVILAHDQFRARVRPGAVWRGLATWAAGAVIAVLAGWALVSAFPGHGGRAPALPEGERFWWALNKVAGLSLVDPRASTGRPPTWVDLVLGALGALVIIVAVYVLLRSQSGRNALTADDETALRALLARWGEEDSLGYFATRRDKSVVYAESGLAAVTYRVEVGVALASGDPVGSPEEWDAAIVAFLARAEEFGWVPAVMGASGEGARAYRRHGLMEFHLGDEAILDTTTFRLTGPERKPIRQAVHRARNAGATVRIRRHGDLSAEELAAVSDDADAWRDTTDERGFSMALGRLGDPADSDCLLVETLVDDRRVALLSFSPWGRTGASLDLMRRSPEAPNGSVELMVSELCREGEDIGVSRISLNFAVFRRVFASEDELGVGPVRRTWRLLLVFLSRFWQMETLYRSNDRYGPEWLPRYLCFESPRTVGRVAIASGIAEGFIPWPTWSALRDFTGAVDRSPGAIAAYAAVPEVLAGMNRLPERRVPEQTGARIGAAHRMKGEGIDPWTVGNVPQDSCADVAAAEPGTRLSVAGRVMARRDFGGVVFLMVRDFRGECQVLLERDRANSFDRLGDIDLADLIYVDGERGTSRNGEPSLMADSWAIEAKSLHPLPDKVHGLRDPEARARNRHVDLAVGDYSRQVLKARSAVLGSLRTSLGGDGFLEVETPILQRVHGGANARPFITHINAYDMDLYLRIAPELYLKRLMCGGVDRVFELGRVFRNEGVDATHNPEFTILEAYAAHDDYETMRLRCQKMIQDAAIAANGECVVRDPEGNLVDISGDWPVKTLFGAVTEAVRAEGIETPDLDGRTPEAHLRALCERLDIPARADWDSGQIALEMYEHLVEERTTFPTFYTDFPLSVSPLTRTHRTDPTVTERWDLVAWGVELGTAYTELTDPLDQRARLEAQSFAAAGGDPEAMQVDEEFLRALEFGMPPAGGLGMGVDRVVMLITGATIRESLAFPFVRDEK</sequence>
<dbReference type="Pfam" id="PF09924">
    <property type="entry name" value="LPG_synthase_C"/>
    <property type="match status" value="1"/>
</dbReference>
<evidence type="ECO:0000256" key="8">
    <source>
        <dbReference type="ARBA" id="ARBA00022723"/>
    </source>
</evidence>
<dbReference type="InterPro" id="IPR002313">
    <property type="entry name" value="Lys-tRNA-ligase_II"/>
</dbReference>
<evidence type="ECO:0000256" key="6">
    <source>
        <dbReference type="ARBA" id="ARBA00022679"/>
    </source>
</evidence>
<comment type="function">
    <text evidence="18">Catalyzes the production of L-lysyl-tRNA(Lys)transfer and the transfer of a lysyl group from L-lysyl-tRNA(Lys) to membrane-bound phosphatidylglycerol (PG), which produces lysylphosphatidylglycerol (LPG), one of the components of the bacterial membrane with a positive net charge. LPG synthesis contributes to the resistance to cationic antimicrobial peptides (CAMPs) and likely protects M.tuberculosis against the CAMPs produced by competiting microorganisms (bacteriocins). In fact, the modification of anionic phosphatidylglycerol with positively charged L-lysine results in repulsion of the peptides.</text>
</comment>
<evidence type="ECO:0000256" key="10">
    <source>
        <dbReference type="ARBA" id="ARBA00022840"/>
    </source>
</evidence>
<keyword evidence="5 21" id="KW-0436">Ligase</keyword>
<keyword evidence="17" id="KW-0511">Multifunctional enzyme</keyword>
<dbReference type="InterPro" id="IPR044136">
    <property type="entry name" value="Lys-tRNA-ligase_II_N"/>
</dbReference>
<keyword evidence="13" id="KW-0443">Lipid metabolism</keyword>
<keyword evidence="7 22" id="KW-0812">Transmembrane</keyword>
<accession>A0ABV7ZMP8</accession>
<dbReference type="PROSITE" id="PS50862">
    <property type="entry name" value="AA_TRNA_LIGASE_II"/>
    <property type="match status" value="1"/>
</dbReference>
<feature type="transmembrane region" description="Helical" evidence="22">
    <location>
        <begin position="214"/>
        <end position="235"/>
    </location>
</feature>
<keyword evidence="21" id="KW-0648">Protein biosynthesis</keyword>
<dbReference type="Gene3D" id="2.40.50.140">
    <property type="entry name" value="Nucleic acid-binding proteins"/>
    <property type="match status" value="1"/>
</dbReference>
<feature type="transmembrane region" description="Helical" evidence="22">
    <location>
        <begin position="16"/>
        <end position="38"/>
    </location>
</feature>
<keyword evidence="6 24" id="KW-0808">Transferase</keyword>
<comment type="cofactor">
    <cofactor evidence="21">
        <name>Mg(2+)</name>
        <dbReference type="ChEBI" id="CHEBI:18420"/>
    </cofactor>
    <text evidence="21">Binds 3 Mg(2+) ions per subunit.</text>
</comment>
<keyword evidence="21" id="KW-0963">Cytoplasm</keyword>
<evidence type="ECO:0000256" key="11">
    <source>
        <dbReference type="ARBA" id="ARBA00022842"/>
    </source>
</evidence>
<dbReference type="InterPro" id="IPR018149">
    <property type="entry name" value="Lys-tRNA-synth_II_C"/>
</dbReference>
<dbReference type="InterPro" id="IPR004364">
    <property type="entry name" value="Aa-tRNA-synt_II"/>
</dbReference>
<dbReference type="EMBL" id="JBHRZN010000001">
    <property type="protein sequence ID" value="MFC3849446.1"/>
    <property type="molecule type" value="Genomic_DNA"/>
</dbReference>
<evidence type="ECO:0000256" key="18">
    <source>
        <dbReference type="ARBA" id="ARBA00024681"/>
    </source>
</evidence>
<dbReference type="InterPro" id="IPR024320">
    <property type="entry name" value="LPG_synthase_C"/>
</dbReference>
<reference evidence="25" key="1">
    <citation type="journal article" date="2019" name="Int. J. Syst. Evol. Microbiol.">
        <title>The Global Catalogue of Microorganisms (GCM) 10K type strain sequencing project: providing services to taxonomists for standard genome sequencing and annotation.</title>
        <authorList>
            <consortium name="The Broad Institute Genomics Platform"/>
            <consortium name="The Broad Institute Genome Sequencing Center for Infectious Disease"/>
            <person name="Wu L."/>
            <person name="Ma J."/>
        </authorList>
    </citation>
    <scope>NUCLEOTIDE SEQUENCE [LARGE SCALE GENOMIC DNA]</scope>
    <source>
        <strain evidence="25">CCUG 53252</strain>
    </source>
</reference>
<dbReference type="CDD" id="cd04322">
    <property type="entry name" value="LysRS_N"/>
    <property type="match status" value="1"/>
</dbReference>
<feature type="binding site" evidence="21">
    <location>
        <position position="1008"/>
    </location>
    <ligand>
        <name>Mg(2+)</name>
        <dbReference type="ChEBI" id="CHEBI:18420"/>
        <label>1</label>
    </ligand>
</feature>
<keyword evidence="25" id="KW-1185">Reference proteome</keyword>
<evidence type="ECO:0000256" key="15">
    <source>
        <dbReference type="ARBA" id="ARBA00023146"/>
    </source>
</evidence>
<dbReference type="InterPro" id="IPR012340">
    <property type="entry name" value="NA-bd_OB-fold"/>
</dbReference>
<evidence type="ECO:0000256" key="9">
    <source>
        <dbReference type="ARBA" id="ARBA00022741"/>
    </source>
</evidence>
<dbReference type="HAMAP" id="MF_00252">
    <property type="entry name" value="Lys_tRNA_synth_class2"/>
    <property type="match status" value="1"/>
</dbReference>
<feature type="binding site" evidence="21">
    <location>
        <position position="1015"/>
    </location>
    <ligand>
        <name>Mg(2+)</name>
        <dbReference type="ChEBI" id="CHEBI:18420"/>
        <label>2</label>
    </ligand>
</feature>
<keyword evidence="11 21" id="KW-0460">Magnesium</keyword>
<dbReference type="Proteomes" id="UP001595751">
    <property type="component" value="Unassembled WGS sequence"/>
</dbReference>
<dbReference type="Pfam" id="PF01336">
    <property type="entry name" value="tRNA_anti-codon"/>
    <property type="match status" value="1"/>
</dbReference>
<feature type="binding site" evidence="21">
    <location>
        <position position="1015"/>
    </location>
    <ligand>
        <name>Mg(2+)</name>
        <dbReference type="ChEBI" id="CHEBI:18420"/>
        <label>1</label>
    </ligand>
</feature>
<evidence type="ECO:0000256" key="22">
    <source>
        <dbReference type="SAM" id="Phobius"/>
    </source>
</evidence>
<keyword evidence="10 21" id="KW-0067">ATP-binding</keyword>
<feature type="transmembrane region" description="Helical" evidence="22">
    <location>
        <begin position="114"/>
        <end position="135"/>
    </location>
</feature>
<dbReference type="GO" id="GO:0004824">
    <property type="term" value="F:lysine-tRNA ligase activity"/>
    <property type="evidence" value="ECO:0007669"/>
    <property type="project" value="UniProtKB-EC"/>
</dbReference>
<comment type="subunit">
    <text evidence="21">Homodimer.</text>
</comment>
<comment type="similarity">
    <text evidence="21">Belongs to the class-II aminoacyl-tRNA synthetase family.</text>
</comment>
<evidence type="ECO:0000256" key="4">
    <source>
        <dbReference type="ARBA" id="ARBA00022475"/>
    </source>
</evidence>
<evidence type="ECO:0000256" key="21">
    <source>
        <dbReference type="HAMAP-Rule" id="MF_00252"/>
    </source>
</evidence>
<feature type="transmembrane region" description="Helical" evidence="22">
    <location>
        <begin position="58"/>
        <end position="74"/>
    </location>
</feature>
<feature type="transmembrane region" description="Helical" evidence="22">
    <location>
        <begin position="147"/>
        <end position="170"/>
    </location>
</feature>
<dbReference type="InterPro" id="IPR004365">
    <property type="entry name" value="NA-bd_OB_tRNA"/>
</dbReference>
<gene>
    <name evidence="24" type="primary">lysX</name>
    <name evidence="21" type="synonym">lysS</name>
    <name evidence="24" type="ORF">ACFORJ_04620</name>
</gene>
<comment type="catalytic activity">
    <reaction evidence="20 21">
        <text>tRNA(Lys) + L-lysine + ATP = L-lysyl-tRNA(Lys) + AMP + diphosphate</text>
        <dbReference type="Rhea" id="RHEA:20792"/>
        <dbReference type="Rhea" id="RHEA-COMP:9696"/>
        <dbReference type="Rhea" id="RHEA-COMP:9697"/>
        <dbReference type="ChEBI" id="CHEBI:30616"/>
        <dbReference type="ChEBI" id="CHEBI:32551"/>
        <dbReference type="ChEBI" id="CHEBI:33019"/>
        <dbReference type="ChEBI" id="CHEBI:78442"/>
        <dbReference type="ChEBI" id="CHEBI:78529"/>
        <dbReference type="ChEBI" id="CHEBI:456215"/>
        <dbReference type="EC" id="6.1.1.6"/>
    </reaction>
</comment>
<dbReference type="EC" id="6.1.1.6" evidence="21"/>
<dbReference type="NCBIfam" id="NF002821">
    <property type="entry name" value="PRK02983.1"/>
    <property type="match status" value="1"/>
</dbReference>
<evidence type="ECO:0000256" key="13">
    <source>
        <dbReference type="ARBA" id="ARBA00023098"/>
    </source>
</evidence>
<evidence type="ECO:0000256" key="2">
    <source>
        <dbReference type="ARBA" id="ARBA00005270"/>
    </source>
</evidence>
<keyword evidence="14 22" id="KW-0472">Membrane</keyword>
<feature type="transmembrane region" description="Helical" evidence="22">
    <location>
        <begin position="81"/>
        <end position="102"/>
    </location>
</feature>
<evidence type="ECO:0000256" key="16">
    <source>
        <dbReference type="ARBA" id="ARBA00023251"/>
    </source>
</evidence>
<evidence type="ECO:0000256" key="20">
    <source>
        <dbReference type="ARBA" id="ARBA00048573"/>
    </source>
</evidence>
<evidence type="ECO:0000313" key="25">
    <source>
        <dbReference type="Proteomes" id="UP001595751"/>
    </source>
</evidence>
<organism evidence="24 25">
    <name type="scientific">Corynebacterium hansenii</name>
    <dbReference type="NCBI Taxonomy" id="394964"/>
    <lineage>
        <taxon>Bacteria</taxon>
        <taxon>Bacillati</taxon>
        <taxon>Actinomycetota</taxon>
        <taxon>Actinomycetes</taxon>
        <taxon>Mycobacteriales</taxon>
        <taxon>Corynebacteriaceae</taxon>
        <taxon>Corynebacterium</taxon>
    </lineage>
</organism>
<dbReference type="NCBIfam" id="NF001756">
    <property type="entry name" value="PRK00484.1"/>
    <property type="match status" value="1"/>
</dbReference>
<dbReference type="InterPro" id="IPR031553">
    <property type="entry name" value="tRNA-synt_2_TM"/>
</dbReference>
<keyword evidence="4" id="KW-1003">Cell membrane</keyword>
<comment type="similarity">
    <text evidence="3">In the C-terminal section; belongs to the class-II aminoacyl-tRNA synthetase family.</text>
</comment>
<evidence type="ECO:0000256" key="19">
    <source>
        <dbReference type="ARBA" id="ARBA00047540"/>
    </source>
</evidence>
<evidence type="ECO:0000256" key="7">
    <source>
        <dbReference type="ARBA" id="ARBA00022692"/>
    </source>
</evidence>
<evidence type="ECO:0000256" key="17">
    <source>
        <dbReference type="ARBA" id="ARBA00023268"/>
    </source>
</evidence>
<evidence type="ECO:0000256" key="5">
    <source>
        <dbReference type="ARBA" id="ARBA00022598"/>
    </source>
</evidence>
<feature type="domain" description="Aminoacyl-transfer RNA synthetases class-II family profile" evidence="23">
    <location>
        <begin position="774"/>
        <end position="1091"/>
    </location>
</feature>
<dbReference type="PANTHER" id="PTHR42918:SF15">
    <property type="entry name" value="LYSINE--TRNA LIGASE, CHLOROPLASTIC_MITOCHONDRIAL"/>
    <property type="match status" value="1"/>
</dbReference>
<dbReference type="SUPFAM" id="SSF50249">
    <property type="entry name" value="Nucleic acid-binding proteins"/>
    <property type="match status" value="1"/>
</dbReference>
<keyword evidence="24" id="KW-0012">Acyltransferase</keyword>
<evidence type="ECO:0000256" key="14">
    <source>
        <dbReference type="ARBA" id="ARBA00023136"/>
    </source>
</evidence>
<dbReference type="SUPFAM" id="SSF55681">
    <property type="entry name" value="Class II aaRS and biotin synthetases"/>
    <property type="match status" value="1"/>
</dbReference>
<dbReference type="NCBIfam" id="TIGR00499">
    <property type="entry name" value="lysS_bact"/>
    <property type="match status" value="1"/>
</dbReference>
<comment type="catalytic activity">
    <reaction evidence="19">
        <text>L-lysyl-tRNA(Lys) + a 1,2-diacyl-sn-glycero-3-phospho-(1'-sn-glycerol) = a 1,2-diacyl-sn-glycero-3-phospho-1'-(3'-O-L-lysyl)-sn-glycerol + tRNA(Lys)</text>
        <dbReference type="Rhea" id="RHEA:10668"/>
        <dbReference type="Rhea" id="RHEA-COMP:9696"/>
        <dbReference type="Rhea" id="RHEA-COMP:9697"/>
        <dbReference type="ChEBI" id="CHEBI:64716"/>
        <dbReference type="ChEBI" id="CHEBI:75792"/>
        <dbReference type="ChEBI" id="CHEBI:78442"/>
        <dbReference type="ChEBI" id="CHEBI:78529"/>
        <dbReference type="EC" id="2.3.2.3"/>
    </reaction>
</comment>
<keyword evidence="16" id="KW-0046">Antibiotic resistance</keyword>
<dbReference type="Gene3D" id="3.30.930.10">
    <property type="entry name" value="Bira Bifunctional Protein, Domain 2"/>
    <property type="match status" value="1"/>
</dbReference>
<dbReference type="GO" id="GO:0050071">
    <property type="term" value="F:phosphatidylglycerol lysyltransferase activity"/>
    <property type="evidence" value="ECO:0007669"/>
    <property type="project" value="UniProtKB-EC"/>
</dbReference>
<dbReference type="Pfam" id="PF16995">
    <property type="entry name" value="tRNA-synt_2_TM"/>
    <property type="match status" value="1"/>
</dbReference>
<evidence type="ECO:0000313" key="24">
    <source>
        <dbReference type="EMBL" id="MFC3849446.1"/>
    </source>
</evidence>